<feature type="region of interest" description="Disordered" evidence="1">
    <location>
        <begin position="1"/>
        <end position="193"/>
    </location>
</feature>
<dbReference type="AlphaFoldDB" id="G8X430"/>
<feature type="compositionally biased region" description="Gly residues" evidence="1">
    <location>
        <begin position="172"/>
        <end position="193"/>
    </location>
</feature>
<feature type="compositionally biased region" description="Basic and acidic residues" evidence="1">
    <location>
        <begin position="154"/>
        <end position="163"/>
    </location>
</feature>
<proteinExistence type="predicted"/>
<dbReference type="Proteomes" id="UP000007842">
    <property type="component" value="Chromosome"/>
</dbReference>
<name>G8X430_STREN</name>
<accession>G8X430</accession>
<dbReference type="HOGENOM" id="CLU_1408008_0_0_11"/>
<evidence type="ECO:0000256" key="1">
    <source>
        <dbReference type="SAM" id="MobiDB-lite"/>
    </source>
</evidence>
<reference evidence="3" key="1">
    <citation type="submission" date="2011-12" db="EMBL/GenBank/DDBJ databases">
        <title>Complete genome sequence of Streptomyces cattleya strain DSM 46488.</title>
        <authorList>
            <person name="Ou H.-Y."/>
            <person name="Li P."/>
            <person name="Zhao C."/>
            <person name="O'Hagan D."/>
            <person name="Deng Z."/>
        </authorList>
    </citation>
    <scope>NUCLEOTIDE SEQUENCE [LARGE SCALE GENOMIC DNA]</scope>
    <source>
        <strain evidence="3">ATCC 35852 / DSM 46488 / JCM 4925 / NBRC 14057 / NRRL 8057</strain>
    </source>
</reference>
<sequence length="193" mass="19533">MSSPEGATVAVGTTPDGGGWARCDADSGARLPGVFPHRVQERRTHGPPVVPQRTPDDGTRHPWRHIHATVSTPPVPQARSGSPSPASKPPRAPAPSALLRLRDGVGHGMAPGPAPSTAWRAAADKGVDGADVAPSATRNARPPREARGSGAQSGDKERTKKGDGVGGRRRGGSGAGRVGGWGVRGGETGRSGG</sequence>
<evidence type="ECO:0000313" key="2">
    <source>
        <dbReference type="EMBL" id="AEW98026.1"/>
    </source>
</evidence>
<dbReference type="EMBL" id="CP003219">
    <property type="protein sequence ID" value="AEW98026.1"/>
    <property type="molecule type" value="Genomic_DNA"/>
</dbReference>
<dbReference type="STRING" id="1003195.SCATT_56550"/>
<evidence type="ECO:0000313" key="3">
    <source>
        <dbReference type="Proteomes" id="UP000007842"/>
    </source>
</evidence>
<organism evidence="2 3">
    <name type="scientific">Streptantibioticus cattleyicolor (strain ATCC 35852 / DSM 46488 / JCM 4925 / NBRC 14057 / NRRL 8057)</name>
    <name type="common">Streptomyces cattleya</name>
    <dbReference type="NCBI Taxonomy" id="1003195"/>
    <lineage>
        <taxon>Bacteria</taxon>
        <taxon>Bacillati</taxon>
        <taxon>Actinomycetota</taxon>
        <taxon>Actinomycetes</taxon>
        <taxon>Kitasatosporales</taxon>
        <taxon>Streptomycetaceae</taxon>
        <taxon>Streptantibioticus</taxon>
    </lineage>
</organism>
<protein>
    <submittedName>
        <fullName evidence="2">Uncharacterized protein</fullName>
    </submittedName>
</protein>
<dbReference type="KEGG" id="scy:SCATT_56550"/>
<keyword evidence="3" id="KW-1185">Reference proteome</keyword>
<gene>
    <name evidence="2" type="ordered locus">SCATT_56550</name>
</gene>